<protein>
    <submittedName>
        <fullName evidence="1">Uncharacterized protein</fullName>
    </submittedName>
</protein>
<sequence length="229" mass="27067">MSLFIHSQNQALLWNTISNMDITKAIFIEGSPQKSIWFKNIIEEFYIKYYGRNISLDELRELNRQVIAFMVDNLKSIYKNSSRPQSVQLQPQQPQNIVREPQTIYSRNEPQSQNNQFDIRQKEYETMVKKTPPPEVNFSENIKDEPISNMEELIRQQQEMRAYDISSIQSSNIKIHNEENILLEPDKEIEESKSKKVSWSDEKELDLIKSQIADLYAMIQEIQKSLHPQ</sequence>
<evidence type="ECO:0000313" key="1">
    <source>
        <dbReference type="EMBL" id="QHS87992.1"/>
    </source>
</evidence>
<proteinExistence type="predicted"/>
<reference evidence="1" key="1">
    <citation type="journal article" date="2020" name="Nature">
        <title>Giant virus diversity and host interactions through global metagenomics.</title>
        <authorList>
            <person name="Schulz F."/>
            <person name="Roux S."/>
            <person name="Paez-Espino D."/>
            <person name="Jungbluth S."/>
            <person name="Walsh D.A."/>
            <person name="Denef V.J."/>
            <person name="McMahon K.D."/>
            <person name="Konstantinidis K.T."/>
            <person name="Eloe-Fadrosh E.A."/>
            <person name="Kyrpides N.C."/>
            <person name="Woyke T."/>
        </authorList>
    </citation>
    <scope>NUCLEOTIDE SEQUENCE</scope>
    <source>
        <strain evidence="1">GVMAG-M-3300010158-13</strain>
    </source>
</reference>
<dbReference type="AlphaFoldDB" id="A0A6C0B7G4"/>
<accession>A0A6C0B7G4</accession>
<name>A0A6C0B7G4_9ZZZZ</name>
<organism evidence="1">
    <name type="scientific">viral metagenome</name>
    <dbReference type="NCBI Taxonomy" id="1070528"/>
    <lineage>
        <taxon>unclassified sequences</taxon>
        <taxon>metagenomes</taxon>
        <taxon>organismal metagenomes</taxon>
    </lineage>
</organism>
<dbReference type="EMBL" id="MN739090">
    <property type="protein sequence ID" value="QHS87992.1"/>
    <property type="molecule type" value="Genomic_DNA"/>
</dbReference>